<sequence>MMILRLPTLADEKVLRLADSELELDGSNFLLDGFQESEPDFQEYLDRVHSSLVGENLLPGRVPSTFLVAVVDGEIVGRTSIRHELNEWLTNFGGHIGYAVRPGFRRRGYASEILSQSLVIASNLGIANILMTCNDDNVASIRIIEKHGGVLENKVDQDGVLLRRYWINNS</sequence>
<gene>
    <name evidence="2" type="ORF">UFOPK1433_00874</name>
</gene>
<dbReference type="Gene3D" id="3.40.630.30">
    <property type="match status" value="1"/>
</dbReference>
<dbReference type="SUPFAM" id="SSF55729">
    <property type="entry name" value="Acyl-CoA N-acyltransferases (Nat)"/>
    <property type="match status" value="1"/>
</dbReference>
<organism evidence="2">
    <name type="scientific">freshwater metagenome</name>
    <dbReference type="NCBI Taxonomy" id="449393"/>
    <lineage>
        <taxon>unclassified sequences</taxon>
        <taxon>metagenomes</taxon>
        <taxon>ecological metagenomes</taxon>
    </lineage>
</organism>
<reference evidence="2" key="1">
    <citation type="submission" date="2020-05" db="EMBL/GenBank/DDBJ databases">
        <authorList>
            <person name="Chiriac C."/>
            <person name="Salcher M."/>
            <person name="Ghai R."/>
            <person name="Kavagutti S V."/>
        </authorList>
    </citation>
    <scope>NUCLEOTIDE SEQUENCE</scope>
</reference>
<accession>A0A6J6C9E5</accession>
<dbReference type="Pfam" id="PF13302">
    <property type="entry name" value="Acetyltransf_3"/>
    <property type="match status" value="1"/>
</dbReference>
<evidence type="ECO:0000259" key="1">
    <source>
        <dbReference type="PROSITE" id="PS51186"/>
    </source>
</evidence>
<protein>
    <submittedName>
        <fullName evidence="2">Unannotated protein</fullName>
    </submittedName>
</protein>
<dbReference type="GO" id="GO:0016747">
    <property type="term" value="F:acyltransferase activity, transferring groups other than amino-acyl groups"/>
    <property type="evidence" value="ECO:0007669"/>
    <property type="project" value="InterPro"/>
</dbReference>
<dbReference type="EMBL" id="CAEZSN010000099">
    <property type="protein sequence ID" value="CAB4547169.1"/>
    <property type="molecule type" value="Genomic_DNA"/>
</dbReference>
<dbReference type="AlphaFoldDB" id="A0A6J6C9E5"/>
<evidence type="ECO:0000313" key="2">
    <source>
        <dbReference type="EMBL" id="CAB4547169.1"/>
    </source>
</evidence>
<proteinExistence type="predicted"/>
<dbReference type="PROSITE" id="PS51186">
    <property type="entry name" value="GNAT"/>
    <property type="match status" value="1"/>
</dbReference>
<dbReference type="CDD" id="cd04301">
    <property type="entry name" value="NAT_SF"/>
    <property type="match status" value="1"/>
</dbReference>
<dbReference type="PANTHER" id="PTHR39173:SF1">
    <property type="entry name" value="ACETYLTRANSFERASE"/>
    <property type="match status" value="1"/>
</dbReference>
<dbReference type="InterPro" id="IPR016181">
    <property type="entry name" value="Acyl_CoA_acyltransferase"/>
</dbReference>
<feature type="domain" description="N-acetyltransferase" evidence="1">
    <location>
        <begin position="13"/>
        <end position="167"/>
    </location>
</feature>
<dbReference type="InterPro" id="IPR000182">
    <property type="entry name" value="GNAT_dom"/>
</dbReference>
<name>A0A6J6C9E5_9ZZZZ</name>
<dbReference type="PANTHER" id="PTHR39173">
    <property type="entry name" value="ACETYLTRANSFERASE"/>
    <property type="match status" value="1"/>
</dbReference>